<comment type="caution">
    <text evidence="3">The sequence shown here is derived from an EMBL/GenBank/DDBJ whole genome shotgun (WGS) entry which is preliminary data.</text>
</comment>
<evidence type="ECO:0000313" key="4">
    <source>
        <dbReference type="Proteomes" id="UP000012063"/>
    </source>
</evidence>
<dbReference type="Proteomes" id="UP000012063">
    <property type="component" value="Unassembled WGS sequence"/>
</dbReference>
<evidence type="ECO:0000256" key="1">
    <source>
        <dbReference type="SAM" id="Phobius"/>
    </source>
</evidence>
<feature type="signal peptide" evidence="2">
    <location>
        <begin position="1"/>
        <end position="24"/>
    </location>
</feature>
<reference evidence="4" key="1">
    <citation type="journal article" date="2013" name="Genome Announc.">
        <title>Genome Sequence of Halanaerobium saccharolyticum subsp. saccharolyticum Strain DSM 6643T, a Halophilic Hydrogen-Producing Bacterium.</title>
        <authorList>
            <person name="Kivisto A."/>
            <person name="Larjo A."/>
            <person name="Ciranna A."/>
            <person name="Santala V."/>
            <person name="Roos C."/>
            <person name="Karp M."/>
        </authorList>
    </citation>
    <scope>NUCLEOTIDE SEQUENCE [LARGE SCALE GENOMIC DNA]</scope>
    <source>
        <strain evidence="4">DSM 6643</strain>
    </source>
</reference>
<organism evidence="3 4">
    <name type="scientific">Halanaerobium saccharolyticum subsp. saccharolyticum DSM 6643</name>
    <dbReference type="NCBI Taxonomy" id="1293054"/>
    <lineage>
        <taxon>Bacteria</taxon>
        <taxon>Bacillati</taxon>
        <taxon>Bacillota</taxon>
        <taxon>Clostridia</taxon>
        <taxon>Halanaerobiales</taxon>
        <taxon>Halanaerobiaceae</taxon>
        <taxon>Halanaerobium</taxon>
    </lineage>
</organism>
<keyword evidence="2" id="KW-0732">Signal</keyword>
<name>M5E1K9_9FIRM</name>
<dbReference type="EMBL" id="CAUI01000019">
    <property type="protein sequence ID" value="CCU79817.1"/>
    <property type="molecule type" value="Genomic_DNA"/>
</dbReference>
<keyword evidence="1" id="KW-1133">Transmembrane helix</keyword>
<keyword evidence="1" id="KW-0472">Membrane</keyword>
<keyword evidence="4" id="KW-1185">Reference proteome</keyword>
<protein>
    <submittedName>
        <fullName evidence="3">Uncharacterized protein</fullName>
    </submittedName>
</protein>
<feature type="chain" id="PRO_5004065777" evidence="2">
    <location>
        <begin position="25"/>
        <end position="137"/>
    </location>
</feature>
<accession>M5E1K9</accession>
<feature type="transmembrane region" description="Helical" evidence="1">
    <location>
        <begin position="107"/>
        <end position="131"/>
    </location>
</feature>
<sequence length="137" mass="15854">MKKILTHLLLFSFLFIVFSTSVFAQTEDINFEERTSKAKILKENTEKFEERRIKYRQQLTVEIISDQHFGEIMEIENNIMRNSIYGEHLLDVGDRIILNVAMFNTLILAYAGTIGLIITIPLTAFSAAVLYNKFDSK</sequence>
<proteinExistence type="predicted"/>
<evidence type="ECO:0000256" key="2">
    <source>
        <dbReference type="SAM" id="SignalP"/>
    </source>
</evidence>
<dbReference type="RefSeq" id="WP_005489127.1">
    <property type="nucleotide sequence ID" value="NZ_CAUI01000019.1"/>
</dbReference>
<dbReference type="OrthoDB" id="5753718at2"/>
<dbReference type="InParanoid" id="M5E1K9"/>
<dbReference type="AlphaFoldDB" id="M5E1K9"/>
<gene>
    <name evidence="3" type="ORF">HSACCH_01624</name>
</gene>
<evidence type="ECO:0000313" key="3">
    <source>
        <dbReference type="EMBL" id="CCU79817.1"/>
    </source>
</evidence>
<keyword evidence="1" id="KW-0812">Transmembrane</keyword>